<comment type="caution">
    <text evidence="2">The sequence shown here is derived from an EMBL/GenBank/DDBJ whole genome shotgun (WGS) entry which is preliminary data.</text>
</comment>
<dbReference type="Pfam" id="PF00156">
    <property type="entry name" value="Pribosyltran"/>
    <property type="match status" value="1"/>
</dbReference>
<dbReference type="SUPFAM" id="SSF53271">
    <property type="entry name" value="PRTase-like"/>
    <property type="match status" value="1"/>
</dbReference>
<organism evidence="2 3">
    <name type="scientific">Craurococcus roseus</name>
    <dbReference type="NCBI Taxonomy" id="77585"/>
    <lineage>
        <taxon>Bacteria</taxon>
        <taxon>Pseudomonadati</taxon>
        <taxon>Pseudomonadota</taxon>
        <taxon>Alphaproteobacteria</taxon>
        <taxon>Acetobacterales</taxon>
        <taxon>Acetobacteraceae</taxon>
        <taxon>Craurococcus</taxon>
    </lineage>
</organism>
<dbReference type="Proteomes" id="UP001501588">
    <property type="component" value="Unassembled WGS sequence"/>
</dbReference>
<keyword evidence="3" id="KW-1185">Reference proteome</keyword>
<dbReference type="InterPro" id="IPR029057">
    <property type="entry name" value="PRTase-like"/>
</dbReference>
<dbReference type="GO" id="GO:0016757">
    <property type="term" value="F:glycosyltransferase activity"/>
    <property type="evidence" value="ECO:0007669"/>
    <property type="project" value="UniProtKB-KW"/>
</dbReference>
<proteinExistence type="predicted"/>
<dbReference type="RefSeq" id="WP_343898295.1">
    <property type="nucleotide sequence ID" value="NZ_BAAAFZ010000124.1"/>
</dbReference>
<dbReference type="InterPro" id="IPR000836">
    <property type="entry name" value="PRTase_dom"/>
</dbReference>
<keyword evidence="2" id="KW-0808">Transferase</keyword>
<dbReference type="CDD" id="cd06223">
    <property type="entry name" value="PRTases_typeI"/>
    <property type="match status" value="1"/>
</dbReference>
<accession>A0ABP3RE14</accession>
<name>A0ABP3RE14_9PROT</name>
<evidence type="ECO:0000313" key="3">
    <source>
        <dbReference type="Proteomes" id="UP001501588"/>
    </source>
</evidence>
<evidence type="ECO:0000313" key="2">
    <source>
        <dbReference type="EMBL" id="GAA0607963.1"/>
    </source>
</evidence>
<feature type="domain" description="Phosphoribosyltransferase" evidence="1">
    <location>
        <begin position="9"/>
        <end position="173"/>
    </location>
</feature>
<reference evidence="3" key="1">
    <citation type="journal article" date="2019" name="Int. J. Syst. Evol. Microbiol.">
        <title>The Global Catalogue of Microorganisms (GCM) 10K type strain sequencing project: providing services to taxonomists for standard genome sequencing and annotation.</title>
        <authorList>
            <consortium name="The Broad Institute Genomics Platform"/>
            <consortium name="The Broad Institute Genome Sequencing Center for Infectious Disease"/>
            <person name="Wu L."/>
            <person name="Ma J."/>
        </authorList>
    </citation>
    <scope>NUCLEOTIDE SEQUENCE [LARGE SCALE GENOMIC DNA]</scope>
    <source>
        <strain evidence="3">JCM 9933</strain>
    </source>
</reference>
<protein>
    <submittedName>
        <fullName evidence="2">Phosphoribosyltransferase</fullName>
    </submittedName>
</protein>
<keyword evidence="2" id="KW-0328">Glycosyltransferase</keyword>
<sequence>MVFHDRAEAGRRLAERLRHLRGADPVVLAVPRGGVPVGVPIAEALDAPLDLLLARKIGAPEQPELALGAVVEGDPPQTVLNDRIVRALGVSPDEIAQEAERQLGEIARRRRLWLRGRPPVPTRGRTAIVVDDGIATGATVRAALAALARAGAARRVLASPVAPKDTAEALRALCDEAVFLAEPADLGSVGAFYADFHQLDDAEVVALLALGGREGAAG</sequence>
<evidence type="ECO:0000259" key="1">
    <source>
        <dbReference type="Pfam" id="PF00156"/>
    </source>
</evidence>
<dbReference type="Gene3D" id="3.30.1310.20">
    <property type="entry name" value="PRTase-like"/>
    <property type="match status" value="1"/>
</dbReference>
<dbReference type="Gene3D" id="3.40.50.2020">
    <property type="match status" value="1"/>
</dbReference>
<dbReference type="EMBL" id="BAAAFZ010000124">
    <property type="protein sequence ID" value="GAA0607963.1"/>
    <property type="molecule type" value="Genomic_DNA"/>
</dbReference>
<gene>
    <name evidence="2" type="ORF">GCM10009416_50970</name>
</gene>